<dbReference type="Proteomes" id="UP000596742">
    <property type="component" value="Unassembled WGS sequence"/>
</dbReference>
<feature type="region of interest" description="Disordered" evidence="1">
    <location>
        <begin position="41"/>
        <end position="75"/>
    </location>
</feature>
<accession>A0A8B6DLU4</accession>
<sequence>MDIAIDFIEPRGIVETSTVKNDLQTEKLKSYADELKIRKEEKLKRKEQKKKDRKEKKLEKAERKKEEKQLQKNGKLDNTEIDVSFTTIKHSPDENFSFLGSQNSGNDTISEIPSANLPPREFSDNVKNVKINKKDGIHIISQEYVKNLIKNALEARKNSPEAKLSKPIPLSIVTSTKPNMLLSTLKSTTTTDSIAGTDKLMTNVLSEPQVSPTTIEWTTRESNHQTTESTTTKERVTQAFSTLLPGVDIKQTAKPKAISTTERTQHISEFPQQGNENIKEKASVTKTREVTTVTSLVDAAITIPELTTIKSTEVEKQPEIITTNVTKKWTTIETTTEMKTLPKIKTTNVTKQTTNVETITSLPSTVSQQLGSTINNTSSTFTAKNVDTKVPDEEKDIKESSNTIMNNMPKEAHSGSGSVFIQENKNSNSTKADDIDIIIFPSKRADKRRRKQERRRFCSNIDFGTAKKGFQCCKKTLNCFDDLPDDLDETVFHNGQRHYNEAERLHVCHHIDEALICQGDVFRRTVCQDVNPIMEGKIKPQLDKVKLFYYNHCNRGTAITPTGGNPSQKPHPHPHVPPTVPGGTGTGSEQYHSHTNSYAPYIGGAIMGVFALVIIVLFAIYCRKRVNKRKRNKEQRNDPGRESTQSSRYKTVSYNRRKSDVYAEIDEKSMISSVSYNIDGHSCSTDVTNLSNHSNTSSFSRKYQSAPSIRQLELDNHGYLSPESILPADELKPNIEDENTSTHGYIELNSELGDSGQSYAKLEPEPEDEYIQADEIESTPNKKKKPDEQGHMYFVLEKENEEYDKVLDQ</sequence>
<keyword evidence="2" id="KW-0472">Membrane</keyword>
<feature type="compositionally biased region" description="Basic and acidic residues" evidence="1">
    <location>
        <begin position="55"/>
        <end position="75"/>
    </location>
</feature>
<name>A0A8B6DLU4_MYTGA</name>
<feature type="compositionally biased region" description="Acidic residues" evidence="1">
    <location>
        <begin position="765"/>
        <end position="777"/>
    </location>
</feature>
<feature type="region of interest" description="Disordered" evidence="1">
    <location>
        <begin position="628"/>
        <end position="650"/>
    </location>
</feature>
<evidence type="ECO:0000256" key="1">
    <source>
        <dbReference type="SAM" id="MobiDB-lite"/>
    </source>
</evidence>
<feature type="region of interest" description="Disordered" evidence="1">
    <location>
        <begin position="559"/>
        <end position="591"/>
    </location>
</feature>
<feature type="compositionally biased region" description="Polar residues" evidence="1">
    <location>
        <begin position="559"/>
        <end position="568"/>
    </location>
</feature>
<protein>
    <submittedName>
        <fullName evidence="3">Uncharacterized protein</fullName>
    </submittedName>
</protein>
<organism evidence="3 4">
    <name type="scientific">Mytilus galloprovincialis</name>
    <name type="common">Mediterranean mussel</name>
    <dbReference type="NCBI Taxonomy" id="29158"/>
    <lineage>
        <taxon>Eukaryota</taxon>
        <taxon>Metazoa</taxon>
        <taxon>Spiralia</taxon>
        <taxon>Lophotrochozoa</taxon>
        <taxon>Mollusca</taxon>
        <taxon>Bivalvia</taxon>
        <taxon>Autobranchia</taxon>
        <taxon>Pteriomorphia</taxon>
        <taxon>Mytilida</taxon>
        <taxon>Mytiloidea</taxon>
        <taxon>Mytilidae</taxon>
        <taxon>Mytilinae</taxon>
        <taxon>Mytilus</taxon>
    </lineage>
</organism>
<proteinExistence type="predicted"/>
<evidence type="ECO:0000313" key="4">
    <source>
        <dbReference type="Proteomes" id="UP000596742"/>
    </source>
</evidence>
<evidence type="ECO:0000313" key="3">
    <source>
        <dbReference type="EMBL" id="VDI20562.1"/>
    </source>
</evidence>
<evidence type="ECO:0000256" key="2">
    <source>
        <dbReference type="SAM" id="Phobius"/>
    </source>
</evidence>
<keyword evidence="2" id="KW-1133">Transmembrane helix</keyword>
<keyword evidence="2" id="KW-0812">Transmembrane</keyword>
<feature type="compositionally biased region" description="Basic residues" evidence="1">
    <location>
        <begin position="45"/>
        <end position="54"/>
    </location>
</feature>
<gene>
    <name evidence="3" type="ORF">MGAL_10B077141</name>
</gene>
<dbReference type="EMBL" id="UYJE01003589">
    <property type="protein sequence ID" value="VDI20562.1"/>
    <property type="molecule type" value="Genomic_DNA"/>
</dbReference>
<reference evidence="3" key="1">
    <citation type="submission" date="2018-11" db="EMBL/GenBank/DDBJ databases">
        <authorList>
            <person name="Alioto T."/>
            <person name="Alioto T."/>
        </authorList>
    </citation>
    <scope>NUCLEOTIDE SEQUENCE</scope>
</reference>
<feature type="transmembrane region" description="Helical" evidence="2">
    <location>
        <begin position="598"/>
        <end position="621"/>
    </location>
</feature>
<feature type="region of interest" description="Disordered" evidence="1">
    <location>
        <begin position="751"/>
        <end position="789"/>
    </location>
</feature>
<keyword evidence="4" id="KW-1185">Reference proteome</keyword>
<feature type="region of interest" description="Disordered" evidence="1">
    <location>
        <begin position="210"/>
        <end position="232"/>
    </location>
</feature>
<dbReference type="AlphaFoldDB" id="A0A8B6DLU4"/>
<dbReference type="OrthoDB" id="6147906at2759"/>
<comment type="caution">
    <text evidence="3">The sequence shown here is derived from an EMBL/GenBank/DDBJ whole genome shotgun (WGS) entry which is preliminary data.</text>
</comment>